<reference evidence="2 3" key="1">
    <citation type="submission" date="2016-02" db="EMBL/GenBank/DDBJ databases">
        <title>Genome analysis of coral dinoflagellate symbionts highlights evolutionary adaptations to a symbiotic lifestyle.</title>
        <authorList>
            <person name="Aranda M."/>
            <person name="Li Y."/>
            <person name="Liew Y.J."/>
            <person name="Baumgarten S."/>
            <person name="Simakov O."/>
            <person name="Wilson M."/>
            <person name="Piel J."/>
            <person name="Ashoor H."/>
            <person name="Bougouffa S."/>
            <person name="Bajic V.B."/>
            <person name="Ryu T."/>
            <person name="Ravasi T."/>
            <person name="Bayer T."/>
            <person name="Micklem G."/>
            <person name="Kim H."/>
            <person name="Bhak J."/>
            <person name="Lajeunesse T.C."/>
            <person name="Voolstra C.R."/>
        </authorList>
    </citation>
    <scope>NUCLEOTIDE SEQUENCE [LARGE SCALE GENOMIC DNA]</scope>
    <source>
        <strain evidence="2 3">CCMP2467</strain>
    </source>
</reference>
<accession>A0A1Q9DSN8</accession>
<evidence type="ECO:0000313" key="2">
    <source>
        <dbReference type="EMBL" id="OLP98192.1"/>
    </source>
</evidence>
<sequence>MCFDSGPKGALHMQMKRGAVFLYWMRLLGCFTLMQYIGVELLPIMDLASERARAFALRHGDCLRITAALPETAEGVSSLELVLVLVAVLFFTASIPKQAHLLFFSCETVWGIGMEGSQQFTGFWLSVKMSDCRAAVPKAASRELPAARLIGVDLKGGLVSENVAMLITMLSGGIGLGFQVGLPFFLCQLSIAICSMQSPADLWVNSKVGGSEVNGYLWFCKAKVAEEGNTQLESVHERLEEMTLGLVTREQGLGSRRKLIDDFDELNPDVRIRSYALKVNCGSSKALLGGRYSPFPLADVQSFRPEEI</sequence>
<feature type="transmembrane region" description="Helical" evidence="1">
    <location>
        <begin position="21"/>
        <end position="39"/>
    </location>
</feature>
<dbReference type="EMBL" id="LSRX01000405">
    <property type="protein sequence ID" value="OLP98192.1"/>
    <property type="molecule type" value="Genomic_DNA"/>
</dbReference>
<name>A0A1Q9DSN8_SYMMI</name>
<proteinExistence type="predicted"/>
<keyword evidence="1" id="KW-0812">Transmembrane</keyword>
<organism evidence="2 3">
    <name type="scientific">Symbiodinium microadriaticum</name>
    <name type="common">Dinoflagellate</name>
    <name type="synonym">Zooxanthella microadriatica</name>
    <dbReference type="NCBI Taxonomy" id="2951"/>
    <lineage>
        <taxon>Eukaryota</taxon>
        <taxon>Sar</taxon>
        <taxon>Alveolata</taxon>
        <taxon>Dinophyceae</taxon>
        <taxon>Suessiales</taxon>
        <taxon>Symbiodiniaceae</taxon>
        <taxon>Symbiodinium</taxon>
    </lineage>
</organism>
<evidence type="ECO:0000256" key="1">
    <source>
        <dbReference type="SAM" id="Phobius"/>
    </source>
</evidence>
<keyword evidence="1" id="KW-1133">Transmembrane helix</keyword>
<evidence type="ECO:0000313" key="3">
    <source>
        <dbReference type="Proteomes" id="UP000186817"/>
    </source>
</evidence>
<dbReference type="Proteomes" id="UP000186817">
    <property type="component" value="Unassembled WGS sequence"/>
</dbReference>
<dbReference type="OMA" id="CETVWGI"/>
<comment type="caution">
    <text evidence="2">The sequence shown here is derived from an EMBL/GenBank/DDBJ whole genome shotgun (WGS) entry which is preliminary data.</text>
</comment>
<protein>
    <submittedName>
        <fullName evidence="2">Uncharacterized protein</fullName>
    </submittedName>
</protein>
<keyword evidence="1" id="KW-0472">Membrane</keyword>
<gene>
    <name evidence="2" type="ORF">AK812_SmicGene19391</name>
</gene>
<keyword evidence="3" id="KW-1185">Reference proteome</keyword>
<dbReference type="AlphaFoldDB" id="A0A1Q9DSN8"/>